<comment type="caution">
    <text evidence="12">The sequence shown here is derived from an EMBL/GenBank/DDBJ whole genome shotgun (WGS) entry which is preliminary data.</text>
</comment>
<dbReference type="InterPro" id="IPR050482">
    <property type="entry name" value="Sensor_HK_TwoCompSys"/>
</dbReference>
<feature type="domain" description="Histidine kinase/HSP90-like ATPase" evidence="10">
    <location>
        <begin position="163"/>
        <end position="219"/>
    </location>
</feature>
<dbReference type="GO" id="GO:0000155">
    <property type="term" value="F:phosphorelay sensor kinase activity"/>
    <property type="evidence" value="ECO:0007669"/>
    <property type="project" value="InterPro"/>
</dbReference>
<keyword evidence="8" id="KW-0902">Two-component regulatory system</keyword>
<keyword evidence="9" id="KW-1133">Transmembrane helix</keyword>
<keyword evidence="3" id="KW-0597">Phosphoprotein</keyword>
<dbReference type="SUPFAM" id="SSF55874">
    <property type="entry name" value="ATPase domain of HSP90 chaperone/DNA topoisomerase II/histidine kinase"/>
    <property type="match status" value="1"/>
</dbReference>
<evidence type="ECO:0000256" key="8">
    <source>
        <dbReference type="ARBA" id="ARBA00023012"/>
    </source>
</evidence>
<feature type="domain" description="Signal transduction histidine kinase subgroup 3 dimerisation and phosphoacceptor" evidence="11">
    <location>
        <begin position="68"/>
        <end position="120"/>
    </location>
</feature>
<dbReference type="Gene3D" id="3.30.565.10">
    <property type="entry name" value="Histidine kinase-like ATPase, C-terminal domain"/>
    <property type="match status" value="1"/>
</dbReference>
<evidence type="ECO:0000256" key="1">
    <source>
        <dbReference type="ARBA" id="ARBA00000085"/>
    </source>
</evidence>
<keyword evidence="7" id="KW-0067">ATP-binding</keyword>
<evidence type="ECO:0000256" key="3">
    <source>
        <dbReference type="ARBA" id="ARBA00022553"/>
    </source>
</evidence>
<dbReference type="GO" id="GO:0005524">
    <property type="term" value="F:ATP binding"/>
    <property type="evidence" value="ECO:0007669"/>
    <property type="project" value="UniProtKB-KW"/>
</dbReference>
<dbReference type="Pfam" id="PF02518">
    <property type="entry name" value="HATPase_c"/>
    <property type="match status" value="1"/>
</dbReference>
<feature type="transmembrane region" description="Helical" evidence="9">
    <location>
        <begin position="12"/>
        <end position="32"/>
    </location>
</feature>
<gene>
    <name evidence="12" type="ORF">NU09_0436</name>
</gene>
<dbReference type="RefSeq" id="WP_129749618.1">
    <property type="nucleotide sequence ID" value="NZ_JUIW01000002.1"/>
</dbReference>
<evidence type="ECO:0000256" key="9">
    <source>
        <dbReference type="SAM" id="Phobius"/>
    </source>
</evidence>
<dbReference type="GO" id="GO:0046983">
    <property type="term" value="F:protein dimerization activity"/>
    <property type="evidence" value="ECO:0007669"/>
    <property type="project" value="InterPro"/>
</dbReference>
<dbReference type="InterPro" id="IPR011712">
    <property type="entry name" value="Sig_transdc_His_kin_sub3_dim/P"/>
</dbReference>
<dbReference type="InterPro" id="IPR003594">
    <property type="entry name" value="HATPase_dom"/>
</dbReference>
<dbReference type="Pfam" id="PF07730">
    <property type="entry name" value="HisKA_3"/>
    <property type="match status" value="1"/>
</dbReference>
<keyword evidence="13" id="KW-1185">Reference proteome</keyword>
<dbReference type="PANTHER" id="PTHR24421:SF10">
    <property type="entry name" value="NITRATE_NITRITE SENSOR PROTEIN NARQ"/>
    <property type="match status" value="1"/>
</dbReference>
<name>A0A444WG92_9FLAO</name>
<keyword evidence="4" id="KW-0808">Transferase</keyword>
<accession>A0A444WG92</accession>
<evidence type="ECO:0000259" key="10">
    <source>
        <dbReference type="Pfam" id="PF02518"/>
    </source>
</evidence>
<keyword evidence="9" id="KW-0812">Transmembrane</keyword>
<evidence type="ECO:0000313" key="12">
    <source>
        <dbReference type="EMBL" id="RYJ44802.1"/>
    </source>
</evidence>
<keyword evidence="6 12" id="KW-0418">Kinase</keyword>
<organism evidence="12 13">
    <name type="scientific">Flavobacterium beibuense</name>
    <dbReference type="NCBI Taxonomy" id="657326"/>
    <lineage>
        <taxon>Bacteria</taxon>
        <taxon>Pseudomonadati</taxon>
        <taxon>Bacteroidota</taxon>
        <taxon>Flavobacteriia</taxon>
        <taxon>Flavobacteriales</taxon>
        <taxon>Flavobacteriaceae</taxon>
        <taxon>Flavobacterium</taxon>
    </lineage>
</organism>
<dbReference type="OrthoDB" id="9778366at2"/>
<evidence type="ECO:0000256" key="6">
    <source>
        <dbReference type="ARBA" id="ARBA00022777"/>
    </source>
</evidence>
<dbReference type="PANTHER" id="PTHR24421">
    <property type="entry name" value="NITRATE/NITRITE SENSOR PROTEIN NARX-RELATED"/>
    <property type="match status" value="1"/>
</dbReference>
<dbReference type="EMBL" id="JUIW01000002">
    <property type="protein sequence ID" value="RYJ44802.1"/>
    <property type="molecule type" value="Genomic_DNA"/>
</dbReference>
<sequence length="255" mass="29270">MEKWLDPKTIALWIVIVLLIISLLAFSFIRLVRINFRRIVEERLKESRTQIEHQKQLLETGIIAQEQERTRIAADLHDSLIGKLTVLRLKNQTAQNTEEIDSLLGESIAEARRISHDLTPPMPKFITLDELIENILAPWKKQFSLTFRKSIFSEKNIPNDLKIQIVRVIQEIIINIHKHAEATNVFVHLRMSPTLLSITIKDNGKGFDVEKAKKGIGLKNIELRMLFIKGQHKIKTGNKGTTAILALNHSKIESE</sequence>
<keyword evidence="9" id="KW-0472">Membrane</keyword>
<evidence type="ECO:0000256" key="4">
    <source>
        <dbReference type="ARBA" id="ARBA00022679"/>
    </source>
</evidence>
<comment type="catalytic activity">
    <reaction evidence="1">
        <text>ATP + protein L-histidine = ADP + protein N-phospho-L-histidine.</text>
        <dbReference type="EC" id="2.7.13.3"/>
    </reaction>
</comment>
<dbReference type="InterPro" id="IPR036890">
    <property type="entry name" value="HATPase_C_sf"/>
</dbReference>
<evidence type="ECO:0000313" key="13">
    <source>
        <dbReference type="Proteomes" id="UP000289775"/>
    </source>
</evidence>
<evidence type="ECO:0000256" key="2">
    <source>
        <dbReference type="ARBA" id="ARBA00012438"/>
    </source>
</evidence>
<dbReference type="AlphaFoldDB" id="A0A444WG92"/>
<keyword evidence="5" id="KW-0547">Nucleotide-binding</keyword>
<dbReference type="Gene3D" id="1.20.5.1930">
    <property type="match status" value="1"/>
</dbReference>
<protein>
    <recommendedName>
        <fullName evidence="2">histidine kinase</fullName>
        <ecNumber evidence="2">2.7.13.3</ecNumber>
    </recommendedName>
</protein>
<dbReference type="CDD" id="cd16917">
    <property type="entry name" value="HATPase_UhpB-NarQ-NarX-like"/>
    <property type="match status" value="1"/>
</dbReference>
<evidence type="ECO:0000256" key="5">
    <source>
        <dbReference type="ARBA" id="ARBA00022741"/>
    </source>
</evidence>
<evidence type="ECO:0000259" key="11">
    <source>
        <dbReference type="Pfam" id="PF07730"/>
    </source>
</evidence>
<evidence type="ECO:0000256" key="7">
    <source>
        <dbReference type="ARBA" id="ARBA00022840"/>
    </source>
</evidence>
<proteinExistence type="predicted"/>
<dbReference type="GO" id="GO:0016020">
    <property type="term" value="C:membrane"/>
    <property type="evidence" value="ECO:0007669"/>
    <property type="project" value="InterPro"/>
</dbReference>
<reference evidence="12 13" key="1">
    <citation type="submission" date="2014-12" db="EMBL/GenBank/DDBJ databases">
        <title>Genome sequence of Flavobacterium beibuense RSKm HC5.</title>
        <authorList>
            <person name="Kim J.F."/>
            <person name="Song J.Y."/>
            <person name="Kwak M.-J."/>
            <person name="Lee S.-W."/>
        </authorList>
    </citation>
    <scope>NUCLEOTIDE SEQUENCE [LARGE SCALE GENOMIC DNA]</scope>
    <source>
        <strain evidence="12 13">RSKm HC5</strain>
    </source>
</reference>
<dbReference type="Proteomes" id="UP000289775">
    <property type="component" value="Unassembled WGS sequence"/>
</dbReference>
<dbReference type="EC" id="2.7.13.3" evidence="2"/>